<name>A0A191ZJK6_9GAMM</name>
<evidence type="ECO:0000256" key="3">
    <source>
        <dbReference type="RuleBase" id="RU003457"/>
    </source>
</evidence>
<feature type="domain" description="Pirin N-terminal" evidence="4">
    <location>
        <begin position="27"/>
        <end position="116"/>
    </location>
</feature>
<sequence>MNTITTRTAQPTQDGAGVKIRRINDANGQLDPFLMVDELKSNVKDDYIGGFPPHPHRGFETLTYLLHGGLRHRDSEGHQGGVGSGGAQWMRAGRGVVHSEMPTTDSNGLHGFQVWINLPARLKMSDPTYRDLQGEDIPEMSFAGGSARLIADQWVFNGETGQGALDTLGDGAGMADLRIDAGATVQVVLPAGYRLQAYIYEGQVRTADGQSHGDGTLVLLPQTGDTVALDAVEAAGLLLLAGRPLGEPIAYGGPFVMNTPAEIQQAIRDYQSGRMGTL</sequence>
<protein>
    <submittedName>
        <fullName evidence="6">Nuclease PIN</fullName>
    </submittedName>
</protein>
<dbReference type="InterPro" id="IPR012093">
    <property type="entry name" value="Pirin"/>
</dbReference>
<feature type="binding site" evidence="2">
    <location>
        <position position="98"/>
    </location>
    <ligand>
        <name>Fe cation</name>
        <dbReference type="ChEBI" id="CHEBI:24875"/>
    </ligand>
</feature>
<dbReference type="EMBL" id="CP016027">
    <property type="protein sequence ID" value="ANJ68018.1"/>
    <property type="molecule type" value="Genomic_DNA"/>
</dbReference>
<dbReference type="PANTHER" id="PTHR13903:SF8">
    <property type="entry name" value="PIRIN"/>
    <property type="match status" value="1"/>
</dbReference>
<dbReference type="InterPro" id="IPR008778">
    <property type="entry name" value="Pirin_C_dom"/>
</dbReference>
<keyword evidence="7" id="KW-1185">Reference proteome</keyword>
<evidence type="ECO:0000256" key="2">
    <source>
        <dbReference type="PIRSR" id="PIRSR006232-1"/>
    </source>
</evidence>
<dbReference type="InterPro" id="IPR011051">
    <property type="entry name" value="RmlC_Cupin_sf"/>
</dbReference>
<dbReference type="CDD" id="cd02247">
    <property type="entry name" value="cupin_pirin_C"/>
    <property type="match status" value="1"/>
</dbReference>
<organism evidence="6 7">
    <name type="scientific">Halothiobacillus diazotrophicus</name>
    <dbReference type="NCBI Taxonomy" id="1860122"/>
    <lineage>
        <taxon>Bacteria</taxon>
        <taxon>Pseudomonadati</taxon>
        <taxon>Pseudomonadota</taxon>
        <taxon>Gammaproteobacteria</taxon>
        <taxon>Chromatiales</taxon>
        <taxon>Halothiobacillaceae</taxon>
        <taxon>Halothiobacillus</taxon>
    </lineage>
</organism>
<accession>A0A191ZJK6</accession>
<keyword evidence="2" id="KW-0479">Metal-binding</keyword>
<dbReference type="InterPro" id="IPR003829">
    <property type="entry name" value="Pirin_N_dom"/>
</dbReference>
<dbReference type="Pfam" id="PF02678">
    <property type="entry name" value="Pirin"/>
    <property type="match status" value="1"/>
</dbReference>
<dbReference type="AlphaFoldDB" id="A0A191ZJK6"/>
<keyword evidence="2" id="KW-0408">Iron</keyword>
<dbReference type="KEGG" id="haz:A9404_12115"/>
<proteinExistence type="inferred from homology"/>
<dbReference type="CDD" id="cd02909">
    <property type="entry name" value="cupin_pirin_N"/>
    <property type="match status" value="1"/>
</dbReference>
<gene>
    <name evidence="6" type="ORF">A9404_12115</name>
</gene>
<dbReference type="RefSeq" id="WP_066102040.1">
    <property type="nucleotide sequence ID" value="NZ_CP016027.1"/>
</dbReference>
<feature type="binding site" evidence="2">
    <location>
        <position position="100"/>
    </location>
    <ligand>
        <name>Fe cation</name>
        <dbReference type="ChEBI" id="CHEBI:24875"/>
    </ligand>
</feature>
<evidence type="ECO:0000259" key="5">
    <source>
        <dbReference type="Pfam" id="PF05726"/>
    </source>
</evidence>
<dbReference type="STRING" id="1860122.A9404_12115"/>
<dbReference type="PIRSF" id="PIRSF006232">
    <property type="entry name" value="Pirin"/>
    <property type="match status" value="1"/>
</dbReference>
<dbReference type="Proteomes" id="UP000078596">
    <property type="component" value="Chromosome"/>
</dbReference>
<evidence type="ECO:0000313" key="6">
    <source>
        <dbReference type="EMBL" id="ANJ68018.1"/>
    </source>
</evidence>
<dbReference type="Pfam" id="PF05726">
    <property type="entry name" value="Pirin_C"/>
    <property type="match status" value="1"/>
</dbReference>
<dbReference type="InterPro" id="IPR014710">
    <property type="entry name" value="RmlC-like_jellyroll"/>
</dbReference>
<comment type="similarity">
    <text evidence="1 3">Belongs to the pirin family.</text>
</comment>
<dbReference type="SUPFAM" id="SSF51182">
    <property type="entry name" value="RmlC-like cupins"/>
    <property type="match status" value="1"/>
</dbReference>
<reference evidence="6 7" key="1">
    <citation type="submission" date="2016-06" db="EMBL/GenBank/DDBJ databases">
        <title>Insight into the functional genes involving in sulfur oxidation in Pearl River water.</title>
        <authorList>
            <person name="Luo J."/>
            <person name="Tan X."/>
            <person name="Lin W."/>
        </authorList>
    </citation>
    <scope>NUCLEOTIDE SEQUENCE [LARGE SCALE GENOMIC DNA]</scope>
    <source>
        <strain evidence="6 7">LS2</strain>
    </source>
</reference>
<evidence type="ECO:0000256" key="1">
    <source>
        <dbReference type="ARBA" id="ARBA00008416"/>
    </source>
</evidence>
<dbReference type="PANTHER" id="PTHR13903">
    <property type="entry name" value="PIRIN-RELATED"/>
    <property type="match status" value="1"/>
</dbReference>
<evidence type="ECO:0000259" key="4">
    <source>
        <dbReference type="Pfam" id="PF02678"/>
    </source>
</evidence>
<feature type="binding site" evidence="2">
    <location>
        <position position="56"/>
    </location>
    <ligand>
        <name>Fe cation</name>
        <dbReference type="ChEBI" id="CHEBI:24875"/>
    </ligand>
</feature>
<evidence type="ECO:0000313" key="7">
    <source>
        <dbReference type="Proteomes" id="UP000078596"/>
    </source>
</evidence>
<comment type="cofactor">
    <cofactor evidence="2">
        <name>Fe cation</name>
        <dbReference type="ChEBI" id="CHEBI:24875"/>
    </cofactor>
    <text evidence="2">Binds 1 Fe cation per subunit.</text>
</comment>
<dbReference type="GO" id="GO:0046872">
    <property type="term" value="F:metal ion binding"/>
    <property type="evidence" value="ECO:0007669"/>
    <property type="project" value="UniProtKB-KW"/>
</dbReference>
<feature type="binding site" evidence="2">
    <location>
        <position position="54"/>
    </location>
    <ligand>
        <name>Fe cation</name>
        <dbReference type="ChEBI" id="CHEBI:24875"/>
    </ligand>
</feature>
<dbReference type="OrthoDB" id="9780903at2"/>
<dbReference type="Gene3D" id="2.60.120.10">
    <property type="entry name" value="Jelly Rolls"/>
    <property type="match status" value="2"/>
</dbReference>
<feature type="domain" description="Pirin C-terminal" evidence="5">
    <location>
        <begin position="175"/>
        <end position="276"/>
    </location>
</feature>